<dbReference type="InterPro" id="IPR009075">
    <property type="entry name" value="AcylCo_DH/oxidase_C"/>
</dbReference>
<dbReference type="EC" id="1.3.99.-" evidence="5"/>
<keyword evidence="2" id="KW-0274">FAD</keyword>
<evidence type="ECO:0000259" key="4">
    <source>
        <dbReference type="Pfam" id="PF00441"/>
    </source>
</evidence>
<dbReference type="Pfam" id="PF00441">
    <property type="entry name" value="Acyl-CoA_dh_1"/>
    <property type="match status" value="1"/>
</dbReference>
<dbReference type="AlphaFoldDB" id="A0A645HHG9"/>
<name>A0A645HHG9_9ZZZZ</name>
<evidence type="ECO:0000256" key="2">
    <source>
        <dbReference type="ARBA" id="ARBA00022827"/>
    </source>
</evidence>
<dbReference type="PANTHER" id="PTHR43884:SF20">
    <property type="entry name" value="ACYL-COA DEHYDROGENASE FADE28"/>
    <property type="match status" value="1"/>
</dbReference>
<dbReference type="PANTHER" id="PTHR43884">
    <property type="entry name" value="ACYL-COA DEHYDROGENASE"/>
    <property type="match status" value="1"/>
</dbReference>
<accession>A0A645HHG9</accession>
<evidence type="ECO:0000313" key="5">
    <source>
        <dbReference type="EMBL" id="MPN38471.1"/>
    </source>
</evidence>
<feature type="domain" description="Acyl-CoA dehydrogenase/oxidase C-terminal" evidence="4">
    <location>
        <begin position="30"/>
        <end position="160"/>
    </location>
</feature>
<proteinExistence type="predicted"/>
<dbReference type="Gene3D" id="1.20.140.10">
    <property type="entry name" value="Butyryl-CoA Dehydrogenase, subunit A, domain 3"/>
    <property type="match status" value="1"/>
</dbReference>
<keyword evidence="3 5" id="KW-0560">Oxidoreductase</keyword>
<evidence type="ECO:0000256" key="3">
    <source>
        <dbReference type="ARBA" id="ARBA00023002"/>
    </source>
</evidence>
<gene>
    <name evidence="5" type="ORF">SDC9_185995</name>
</gene>
<dbReference type="InterPro" id="IPR036250">
    <property type="entry name" value="AcylCo_DH-like_C"/>
</dbReference>
<evidence type="ECO:0000256" key="1">
    <source>
        <dbReference type="ARBA" id="ARBA00022630"/>
    </source>
</evidence>
<dbReference type="SUPFAM" id="SSF47203">
    <property type="entry name" value="Acyl-CoA dehydrogenase C-terminal domain-like"/>
    <property type="match status" value="1"/>
</dbReference>
<dbReference type="EMBL" id="VSSQ01093727">
    <property type="protein sequence ID" value="MPN38471.1"/>
    <property type="molecule type" value="Genomic_DNA"/>
</dbReference>
<comment type="caution">
    <text evidence="5">The sequence shown here is derived from an EMBL/GenBank/DDBJ whole genome shotgun (WGS) entry which is preliminary data.</text>
</comment>
<protein>
    <submittedName>
        <fullName evidence="5">Acyl-CoA dehydrogenase FadE27</fullName>
        <ecNumber evidence="5">1.3.99.-</ecNumber>
    </submittedName>
</protein>
<dbReference type="GO" id="GO:0003995">
    <property type="term" value="F:acyl-CoA dehydrogenase activity"/>
    <property type="evidence" value="ECO:0007669"/>
    <property type="project" value="TreeGrafter"/>
</dbReference>
<keyword evidence="1" id="KW-0285">Flavoprotein</keyword>
<reference evidence="5" key="1">
    <citation type="submission" date="2019-08" db="EMBL/GenBank/DDBJ databases">
        <authorList>
            <person name="Kucharzyk K."/>
            <person name="Murdoch R.W."/>
            <person name="Higgins S."/>
            <person name="Loffler F."/>
        </authorList>
    </citation>
    <scope>NUCLEOTIDE SEQUENCE</scope>
</reference>
<organism evidence="5">
    <name type="scientific">bioreactor metagenome</name>
    <dbReference type="NCBI Taxonomy" id="1076179"/>
    <lineage>
        <taxon>unclassified sequences</taxon>
        <taxon>metagenomes</taxon>
        <taxon>ecological metagenomes</taxon>
    </lineage>
</organism>
<sequence length="178" mass="19854">MADISFRNTPGLAVLGGRALDWVNEMAIACLASLQQGVTQEQLRRTAEYVSERKQFDRPIGTFQLVQGQMADGYILMQAQRSALSQLVWRLDAGLPCVPQAHAVRAQSNELGLKVGRVAQHVHGGMGVDVTYHIHRFMFWCRALAAELGSAEQHLQALGHWLSDNDTLGWKYDLPEDR</sequence>